<evidence type="ECO:0000256" key="3">
    <source>
        <dbReference type="ARBA" id="ARBA00023004"/>
    </source>
</evidence>
<dbReference type="GO" id="GO:0046872">
    <property type="term" value="F:metal ion binding"/>
    <property type="evidence" value="ECO:0007669"/>
    <property type="project" value="UniProtKB-KW"/>
</dbReference>
<keyword evidence="1" id="KW-0949">S-adenosyl-L-methionine</keyword>
<name>A0A6J5TDU7_9CAUD</name>
<evidence type="ECO:0008006" key="6">
    <source>
        <dbReference type="Google" id="ProtNLM"/>
    </source>
</evidence>
<evidence type="ECO:0000313" key="5">
    <source>
        <dbReference type="EMBL" id="CAB4241830.1"/>
    </source>
</evidence>
<dbReference type="Gene3D" id="3.20.20.70">
    <property type="entry name" value="Aldolase class I"/>
    <property type="match status" value="1"/>
</dbReference>
<organism evidence="5">
    <name type="scientific">uncultured Caudovirales phage</name>
    <dbReference type="NCBI Taxonomy" id="2100421"/>
    <lineage>
        <taxon>Viruses</taxon>
        <taxon>Duplodnaviria</taxon>
        <taxon>Heunggongvirae</taxon>
        <taxon>Uroviricota</taxon>
        <taxon>Caudoviricetes</taxon>
        <taxon>Peduoviridae</taxon>
        <taxon>Maltschvirus</taxon>
        <taxon>Maltschvirus maltsch</taxon>
    </lineage>
</organism>
<dbReference type="EMBL" id="LR797824">
    <property type="protein sequence ID" value="CAB4241830.1"/>
    <property type="molecule type" value="Genomic_DNA"/>
</dbReference>
<evidence type="ECO:0000256" key="2">
    <source>
        <dbReference type="ARBA" id="ARBA00022723"/>
    </source>
</evidence>
<keyword evidence="2" id="KW-0479">Metal-binding</keyword>
<keyword evidence="3" id="KW-0408">Iron</keyword>
<dbReference type="InterPro" id="IPR058240">
    <property type="entry name" value="rSAM_sf"/>
</dbReference>
<evidence type="ECO:0000256" key="4">
    <source>
        <dbReference type="ARBA" id="ARBA00023014"/>
    </source>
</evidence>
<dbReference type="GO" id="GO:0003824">
    <property type="term" value="F:catalytic activity"/>
    <property type="evidence" value="ECO:0007669"/>
    <property type="project" value="InterPro"/>
</dbReference>
<gene>
    <name evidence="5" type="ORF">UFOVP71_368</name>
</gene>
<dbReference type="InterPro" id="IPR007197">
    <property type="entry name" value="rSAM"/>
</dbReference>
<dbReference type="GO" id="GO:0051536">
    <property type="term" value="F:iron-sulfur cluster binding"/>
    <property type="evidence" value="ECO:0007669"/>
    <property type="project" value="UniProtKB-KW"/>
</dbReference>
<evidence type="ECO:0000256" key="1">
    <source>
        <dbReference type="ARBA" id="ARBA00022691"/>
    </source>
</evidence>
<dbReference type="SFLD" id="SFLDS00029">
    <property type="entry name" value="Radical_SAM"/>
    <property type="match status" value="1"/>
</dbReference>
<dbReference type="NCBIfam" id="NF033640">
    <property type="entry name" value="N_Twi_rSAM"/>
    <property type="match status" value="1"/>
</dbReference>
<keyword evidence="4" id="KW-0411">Iron-sulfur</keyword>
<dbReference type="InterPro" id="IPR013785">
    <property type="entry name" value="Aldolase_TIM"/>
</dbReference>
<accession>A0A6J5TDU7</accession>
<proteinExistence type="predicted"/>
<protein>
    <recommendedName>
        <fullName evidence="6">Radical SAM core domain-containing protein</fullName>
    </recommendedName>
</protein>
<dbReference type="SUPFAM" id="SSF102114">
    <property type="entry name" value="Radical SAM enzymes"/>
    <property type="match status" value="1"/>
</dbReference>
<reference evidence="5" key="1">
    <citation type="submission" date="2020-05" db="EMBL/GenBank/DDBJ databases">
        <authorList>
            <person name="Chiriac C."/>
            <person name="Salcher M."/>
            <person name="Ghai R."/>
            <person name="Kavagutti S V."/>
        </authorList>
    </citation>
    <scope>NUCLEOTIDE SEQUENCE</scope>
</reference>
<sequence>MIDKYKTKLIQIHRELDSVSPSFCVAKWQQVTIHLATGQTHSCHHPSPHKIPVEELVNNPSALHNTKFKKNARRQMLAGERPSECDYCWRAEDAPGGHFSDRITKSADKVWGEPLLRSTSKMPWDADVIPAYVEVSFSNVCNFGCAYCSPEISSTLMQEVKRHGPIQLSSNKEHDLSDLKSRGRFPIAHKDPNPYIDAWWAWWPELYPKLKVFRITGGEPLLSKETFRTLDWIIANPNPELELAINSNLGVDDGILNEFLTKCDYIVKNKLVKNLKIFTSCDTHGEQAEYIRRGLDYKKWYNNLWNINLRYPDLDVTIMVTFNLLSIPRFELFLRDMLAMRKAPTTPTSLSGIRGVNLDFPYLRHPRYLSALIADTNMLVKLSHSVAFMKRNVSTYTEVDYHDGFYPHEVENLERVYNVALAEWQQSDENIRARDDFYLYIKETDSRNGTDFTKVFPEIAYFYENAGKYYEEAQAKFAAEAAVESTDAAEDEAN</sequence>